<gene>
    <name evidence="1" type="ORF">BpHYR1_004693</name>
</gene>
<organism evidence="1 2">
    <name type="scientific">Brachionus plicatilis</name>
    <name type="common">Marine rotifer</name>
    <name type="synonym">Brachionus muelleri</name>
    <dbReference type="NCBI Taxonomy" id="10195"/>
    <lineage>
        <taxon>Eukaryota</taxon>
        <taxon>Metazoa</taxon>
        <taxon>Spiralia</taxon>
        <taxon>Gnathifera</taxon>
        <taxon>Rotifera</taxon>
        <taxon>Eurotatoria</taxon>
        <taxon>Monogononta</taxon>
        <taxon>Pseudotrocha</taxon>
        <taxon>Ploima</taxon>
        <taxon>Brachionidae</taxon>
        <taxon>Brachionus</taxon>
    </lineage>
</organism>
<evidence type="ECO:0000313" key="2">
    <source>
        <dbReference type="Proteomes" id="UP000276133"/>
    </source>
</evidence>
<dbReference type="AlphaFoldDB" id="A0A3M7SJP8"/>
<dbReference type="EMBL" id="REGN01001237">
    <property type="protein sequence ID" value="RNA36104.1"/>
    <property type="molecule type" value="Genomic_DNA"/>
</dbReference>
<proteinExistence type="predicted"/>
<evidence type="ECO:0000313" key="1">
    <source>
        <dbReference type="EMBL" id="RNA36104.1"/>
    </source>
</evidence>
<dbReference type="Proteomes" id="UP000276133">
    <property type="component" value="Unassembled WGS sequence"/>
</dbReference>
<name>A0A3M7SJP8_BRAPC</name>
<sequence>MYYELWFVVVVRNQMENNRLKMVELGEESDFLSKIQMNRQALYNSLNSVPISYNNGTKFYTLSQTSAKTRQKIKALTINLNQSILYEDIDPIITTLKSSIGLVSNSKVKNDDKFEVDYWGQREFIRQNSDHSFDTYWQAFFFIRPENNSHEIFDPTYDYLINTINIDNFFKVYISARSNYFINTIETSPGSDYSTSSDLFYLPCFGSISLQNQILISFLLRNVWLNVYSNDEIVKNTLQIESLSSLTIPYVNEKGSFSVIPYAVRAFDQQALLKRGLYKEPSLNELKAALSGVCDVQDGIDNLFREDSLNYIEVVGTINIDQAKQYLPTITFAYISYFASMNQKYEPSVIITKPSEIIVIENYLVNMIIVTKIYYWVYANTTFEMNSFNYDIKKTQFKISSPDLSALTTILSRKMSKSFARIDLFRASARVENINLILAWLPQITIEMEFGKELSLDEKRSIETVLVNFWTECHVDYFSTKGQKKFKTKSVNAEWCNI</sequence>
<keyword evidence="2" id="KW-1185">Reference proteome</keyword>
<comment type="caution">
    <text evidence="1">The sequence shown here is derived from an EMBL/GenBank/DDBJ whole genome shotgun (WGS) entry which is preliminary data.</text>
</comment>
<protein>
    <submittedName>
        <fullName evidence="1">Uncharacterized protein</fullName>
    </submittedName>
</protein>
<accession>A0A3M7SJP8</accession>
<reference evidence="1 2" key="1">
    <citation type="journal article" date="2018" name="Sci. Rep.">
        <title>Genomic signatures of local adaptation to the degree of environmental predictability in rotifers.</title>
        <authorList>
            <person name="Franch-Gras L."/>
            <person name="Hahn C."/>
            <person name="Garcia-Roger E.M."/>
            <person name="Carmona M.J."/>
            <person name="Serra M."/>
            <person name="Gomez A."/>
        </authorList>
    </citation>
    <scope>NUCLEOTIDE SEQUENCE [LARGE SCALE GENOMIC DNA]</scope>
    <source>
        <strain evidence="1">HYR1</strain>
    </source>
</reference>